<proteinExistence type="predicted"/>
<keyword evidence="2" id="KW-0449">Lipoprotein</keyword>
<comment type="caution">
    <text evidence="2">The sequence shown here is derived from an EMBL/GenBank/DDBJ whole genome shotgun (WGS) entry which is preliminary data.</text>
</comment>
<dbReference type="PROSITE" id="PS51257">
    <property type="entry name" value="PROKAR_LIPOPROTEIN"/>
    <property type="match status" value="1"/>
</dbReference>
<keyword evidence="1" id="KW-0732">Signal</keyword>
<reference evidence="2 3" key="1">
    <citation type="submission" date="2022-10" db="EMBL/GenBank/DDBJ databases">
        <title>Defluviimonas sp. CAU 1641 isolated from mud.</title>
        <authorList>
            <person name="Kim W."/>
        </authorList>
    </citation>
    <scope>NUCLEOTIDE SEQUENCE [LARGE SCALE GENOMIC DNA]</scope>
    <source>
        <strain evidence="2 3">CAU 1641</strain>
    </source>
</reference>
<evidence type="ECO:0000256" key="1">
    <source>
        <dbReference type="SAM" id="SignalP"/>
    </source>
</evidence>
<dbReference type="Pfam" id="PF16816">
    <property type="entry name" value="DotD"/>
    <property type="match status" value="1"/>
</dbReference>
<dbReference type="InterPro" id="IPR038140">
    <property type="entry name" value="DotD_sf"/>
</dbReference>
<dbReference type="Gene3D" id="3.55.50.60">
    <property type="entry name" value="DotD protein"/>
    <property type="match status" value="1"/>
</dbReference>
<feature type="chain" id="PRO_5046192361" evidence="1">
    <location>
        <begin position="20"/>
        <end position="162"/>
    </location>
</feature>
<name>A0ABT3J5A9_9RHOB</name>
<organism evidence="2 3">
    <name type="scientific">Defluviimonas salinarum</name>
    <dbReference type="NCBI Taxonomy" id="2992147"/>
    <lineage>
        <taxon>Bacteria</taxon>
        <taxon>Pseudomonadati</taxon>
        <taxon>Pseudomonadota</taxon>
        <taxon>Alphaproteobacteria</taxon>
        <taxon>Rhodobacterales</taxon>
        <taxon>Paracoccaceae</taxon>
        <taxon>Albidovulum</taxon>
    </lineage>
</organism>
<gene>
    <name evidence="2" type="ORF">OM960_13435</name>
</gene>
<protein>
    <submittedName>
        <fullName evidence="2">DotD/TraH family lipoprotein</fullName>
    </submittedName>
</protein>
<feature type="signal peptide" evidence="1">
    <location>
        <begin position="1"/>
        <end position="19"/>
    </location>
</feature>
<keyword evidence="3" id="KW-1185">Reference proteome</keyword>
<dbReference type="EMBL" id="JAPDOG010000011">
    <property type="protein sequence ID" value="MCW3782589.1"/>
    <property type="molecule type" value="Genomic_DNA"/>
</dbReference>
<dbReference type="InterPro" id="IPR031817">
    <property type="entry name" value="DotD"/>
</dbReference>
<dbReference type="RefSeq" id="WP_264772323.1">
    <property type="nucleotide sequence ID" value="NZ_JAPDOG010000011.1"/>
</dbReference>
<dbReference type="Proteomes" id="UP001207582">
    <property type="component" value="Unassembled WGS sequence"/>
</dbReference>
<accession>A0ABT3J5A9</accession>
<evidence type="ECO:0000313" key="2">
    <source>
        <dbReference type="EMBL" id="MCW3782589.1"/>
    </source>
</evidence>
<evidence type="ECO:0000313" key="3">
    <source>
        <dbReference type="Proteomes" id="UP001207582"/>
    </source>
</evidence>
<sequence>MRKTTASVLVMAAIVSACGSMTEKTAEVPPIEAIDSRIAEAVETSANANRAIAEVEVATAAPVRQGPGQAVPPNVVLPPEAIQPVTADWQGPVEPFLEEMATRAGYSFSVTGRKPANPMMITITANEEPLFGVVRRAGAMAHGYADIGFNPSARTIEIRYGG</sequence>